<proteinExistence type="predicted"/>
<comment type="caution">
    <text evidence="1">The sequence shown here is derived from an EMBL/GenBank/DDBJ whole genome shotgun (WGS) entry which is preliminary data.</text>
</comment>
<reference evidence="1 2" key="1">
    <citation type="journal article" date="2022" name="G3 (Bethesda)">
        <title>Evaluating Illumina-, Nanopore-, and PacBio-based genome assembly strategies with the bald notothen, Trematomus borchgrevinki.</title>
        <authorList>
            <person name="Rayamajhi N."/>
            <person name="Cheng C.C."/>
            <person name="Catchen J.M."/>
        </authorList>
    </citation>
    <scope>NUCLEOTIDE SEQUENCE [LARGE SCALE GENOMIC DNA]</scope>
    <source>
        <strain evidence="1">AGRC-2024</strain>
    </source>
</reference>
<dbReference type="EMBL" id="JBIYXZ010002077">
    <property type="protein sequence ID" value="KAL3055777.1"/>
    <property type="molecule type" value="Genomic_DNA"/>
</dbReference>
<keyword evidence="2" id="KW-1185">Reference proteome</keyword>
<organism evidence="1 2">
    <name type="scientific">Pagothenia borchgrevinki</name>
    <name type="common">Bald rockcod</name>
    <name type="synonym">Trematomus borchgrevinki</name>
    <dbReference type="NCBI Taxonomy" id="8213"/>
    <lineage>
        <taxon>Eukaryota</taxon>
        <taxon>Metazoa</taxon>
        <taxon>Chordata</taxon>
        <taxon>Craniata</taxon>
        <taxon>Vertebrata</taxon>
        <taxon>Euteleostomi</taxon>
        <taxon>Actinopterygii</taxon>
        <taxon>Neopterygii</taxon>
        <taxon>Teleostei</taxon>
        <taxon>Neoteleostei</taxon>
        <taxon>Acanthomorphata</taxon>
        <taxon>Eupercaria</taxon>
        <taxon>Perciformes</taxon>
        <taxon>Notothenioidei</taxon>
        <taxon>Nototheniidae</taxon>
        <taxon>Pagothenia</taxon>
    </lineage>
</organism>
<evidence type="ECO:0000313" key="2">
    <source>
        <dbReference type="Proteomes" id="UP001619887"/>
    </source>
</evidence>
<dbReference type="AlphaFoldDB" id="A0ABD2GNT3"/>
<evidence type="ECO:0000313" key="1">
    <source>
        <dbReference type="EMBL" id="KAL3055777.1"/>
    </source>
</evidence>
<name>A0ABD2GNT3_PAGBO</name>
<dbReference type="Proteomes" id="UP001619887">
    <property type="component" value="Unassembled WGS sequence"/>
</dbReference>
<protein>
    <submittedName>
        <fullName evidence="1">Uncharacterized protein</fullName>
    </submittedName>
</protein>
<reference evidence="1 2" key="2">
    <citation type="journal article" date="2024" name="G3 (Bethesda)">
        <title>The genome of the cryopelagic Antarctic bald notothen, Trematomus borchgrevinki.</title>
        <authorList>
            <person name="Rayamajhi N."/>
            <person name="Rivera-Colon A.G."/>
            <person name="Minhas B.F."/>
            <person name="Cheng C.C."/>
            <person name="Catchen J.M."/>
        </authorList>
    </citation>
    <scope>NUCLEOTIDE SEQUENCE [LARGE SCALE GENOMIC DNA]</scope>
    <source>
        <strain evidence="1">AGRC-2024</strain>
    </source>
</reference>
<sequence>MAASMHGVDSIGILSRLASLGCEENIFSARASLACARGYQPQIDTL</sequence>
<accession>A0ABD2GNT3</accession>
<gene>
    <name evidence="1" type="ORF">OYC64_018464</name>
</gene>